<dbReference type="CDD" id="cd00303">
    <property type="entry name" value="retropepsin_like"/>
    <property type="match status" value="1"/>
</dbReference>
<name>A0A2T9Z864_9FUNG</name>
<dbReference type="InterPro" id="IPR001969">
    <property type="entry name" value="Aspartic_peptidase_AS"/>
</dbReference>
<evidence type="ECO:0000313" key="3">
    <source>
        <dbReference type="EMBL" id="PVV00742.1"/>
    </source>
</evidence>
<dbReference type="Gene3D" id="2.40.70.10">
    <property type="entry name" value="Acid Proteases"/>
    <property type="match status" value="1"/>
</dbReference>
<protein>
    <submittedName>
        <fullName evidence="3">Uncharacterized protein</fullName>
    </submittedName>
</protein>
<dbReference type="InterPro" id="IPR021109">
    <property type="entry name" value="Peptidase_aspartic_dom_sf"/>
</dbReference>
<comment type="caution">
    <text evidence="3">The sequence shown here is derived from an EMBL/GenBank/DDBJ whole genome shotgun (WGS) entry which is preliminary data.</text>
</comment>
<gene>
    <name evidence="3" type="ORF">BB560_004863</name>
</gene>
<dbReference type="GO" id="GO:0006508">
    <property type="term" value="P:proteolysis"/>
    <property type="evidence" value="ECO:0007669"/>
    <property type="project" value="InterPro"/>
</dbReference>
<dbReference type="PROSITE" id="PS00141">
    <property type="entry name" value="ASP_PROTEASE"/>
    <property type="match status" value="1"/>
</dbReference>
<evidence type="ECO:0000256" key="1">
    <source>
        <dbReference type="ARBA" id="ARBA00022750"/>
    </source>
</evidence>
<keyword evidence="2" id="KW-0175">Coiled coil</keyword>
<reference evidence="3 4" key="1">
    <citation type="journal article" date="2018" name="MBio">
        <title>Comparative Genomics Reveals the Core Gene Toolbox for the Fungus-Insect Symbiosis.</title>
        <authorList>
            <person name="Wang Y."/>
            <person name="Stata M."/>
            <person name="Wang W."/>
            <person name="Stajich J.E."/>
            <person name="White M.M."/>
            <person name="Moncalvo J.M."/>
        </authorList>
    </citation>
    <scope>NUCLEOTIDE SEQUENCE [LARGE SCALE GENOMIC DNA]</scope>
    <source>
        <strain evidence="3 4">SC-DP-2</strain>
    </source>
</reference>
<keyword evidence="1" id="KW-0064">Aspartyl protease</keyword>
<keyword evidence="1" id="KW-0645">Protease</keyword>
<dbReference type="GO" id="GO:0004190">
    <property type="term" value="F:aspartic-type endopeptidase activity"/>
    <property type="evidence" value="ECO:0007669"/>
    <property type="project" value="UniProtKB-KW"/>
</dbReference>
<feature type="coiled-coil region" evidence="2">
    <location>
        <begin position="6"/>
        <end position="40"/>
    </location>
</feature>
<organism evidence="3 4">
    <name type="scientific">Smittium megazygosporum</name>
    <dbReference type="NCBI Taxonomy" id="133381"/>
    <lineage>
        <taxon>Eukaryota</taxon>
        <taxon>Fungi</taxon>
        <taxon>Fungi incertae sedis</taxon>
        <taxon>Zoopagomycota</taxon>
        <taxon>Kickxellomycotina</taxon>
        <taxon>Harpellomycetes</taxon>
        <taxon>Harpellales</taxon>
        <taxon>Legeriomycetaceae</taxon>
        <taxon>Smittium</taxon>
    </lineage>
</organism>
<evidence type="ECO:0000313" key="4">
    <source>
        <dbReference type="Proteomes" id="UP000245609"/>
    </source>
</evidence>
<dbReference type="OrthoDB" id="5580356at2759"/>
<keyword evidence="1" id="KW-0378">Hydrolase</keyword>
<keyword evidence="4" id="KW-1185">Reference proteome</keyword>
<dbReference type="STRING" id="133381.A0A2T9Z864"/>
<dbReference type="SUPFAM" id="SSF50630">
    <property type="entry name" value="Acid proteases"/>
    <property type="match status" value="1"/>
</dbReference>
<dbReference type="AlphaFoldDB" id="A0A2T9Z864"/>
<proteinExistence type="predicted"/>
<accession>A0A2T9Z864</accession>
<evidence type="ECO:0000256" key="2">
    <source>
        <dbReference type="SAM" id="Coils"/>
    </source>
</evidence>
<dbReference type="Proteomes" id="UP000245609">
    <property type="component" value="Unassembled WGS sequence"/>
</dbReference>
<dbReference type="EMBL" id="MBFS01001674">
    <property type="protein sequence ID" value="PVV00742.1"/>
    <property type="molecule type" value="Genomic_DNA"/>
</dbReference>
<sequence length="422" mass="48215">MAESSIQITAEQLNNAEALLINKEAEINELRNQLIHGESQFQLATEEHQGVLAKLEAESKKNTEITFQMTVMENTMLKREMELVELKAKLYKRISNLQTGVASQEHAVDTSSNALKQISRLPIFEGKTIAFNRWINGVTEIFENYPTLKDFQKRALVVESFKGSARDWYDAEPDSNSDFNSFIQQICPSIKLIAGDNNILAIAMLRKQVDPEIRKYVPKAANESFEEHEKRLKAHMSDSQAKFTSYSSRSSNMDVDPITASIQTDKNYAIVAAQYVPYNRKRQLGTNYQRNPFQRSRYPHNRKNTTMTKEQFDEYRNSEQHLSKTPEPPDKSKYVLFAPQLPLQHMPTDSIKPALLNTLNLHLNEEICFKITAKINSLPLTVLLDSGSQITSISESAASRLNLTFKNFKPLLRKQIVFSLFS</sequence>